<evidence type="ECO:0000313" key="6">
    <source>
        <dbReference type="EMBL" id="PPQ70058.1"/>
    </source>
</evidence>
<dbReference type="SUPFAM" id="SSF144232">
    <property type="entry name" value="HIT/MYND zinc finger-like"/>
    <property type="match status" value="1"/>
</dbReference>
<evidence type="ECO:0000256" key="4">
    <source>
        <dbReference type="PROSITE-ProRule" id="PRU00134"/>
    </source>
</evidence>
<accession>A0A409VUX9</accession>
<evidence type="ECO:0000256" key="1">
    <source>
        <dbReference type="ARBA" id="ARBA00022723"/>
    </source>
</evidence>
<comment type="caution">
    <text evidence="6">The sequence shown here is derived from an EMBL/GenBank/DDBJ whole genome shotgun (WGS) entry which is preliminary data.</text>
</comment>
<dbReference type="STRING" id="231916.A0A409VUX9"/>
<dbReference type="PROSITE" id="PS50865">
    <property type="entry name" value="ZF_MYND_2"/>
    <property type="match status" value="1"/>
</dbReference>
<name>A0A409VUX9_9AGAR</name>
<keyword evidence="1" id="KW-0479">Metal-binding</keyword>
<evidence type="ECO:0000259" key="5">
    <source>
        <dbReference type="PROSITE" id="PS50865"/>
    </source>
</evidence>
<evidence type="ECO:0000256" key="2">
    <source>
        <dbReference type="ARBA" id="ARBA00022771"/>
    </source>
</evidence>
<proteinExistence type="predicted"/>
<dbReference type="InParanoid" id="A0A409VUX9"/>
<evidence type="ECO:0000313" key="7">
    <source>
        <dbReference type="Proteomes" id="UP000284706"/>
    </source>
</evidence>
<sequence length="251" mass="28833">MPPGGLTAEEYQSLLDKDLNGHIESGCSWCLRVAKGGISVQKCARCKGPQYCSRECQVKHWPEHKVICQPVTEQQENVLRAILHLQKNPKEMQTLRTAIALYFLKQLKAHPDKKKWSAIISVYVHPYGDEDFKSLENIALDMKPLLKKSMPGHTTFLGVHDDKDFGVKLTAPPFYFRQWEYHRQLLAGVDLEESCSFFVHFRYPEVLLHSSLIAIHPEDIARAQRWANLRPGVAPIGRRNIPLQYAYLLFI</sequence>
<dbReference type="Pfam" id="PF01753">
    <property type="entry name" value="zf-MYND"/>
    <property type="match status" value="1"/>
</dbReference>
<dbReference type="InterPro" id="IPR002893">
    <property type="entry name" value="Znf_MYND"/>
</dbReference>
<keyword evidence="3" id="KW-0862">Zinc</keyword>
<dbReference type="GO" id="GO:0008270">
    <property type="term" value="F:zinc ion binding"/>
    <property type="evidence" value="ECO:0007669"/>
    <property type="project" value="UniProtKB-KW"/>
</dbReference>
<keyword evidence="2 4" id="KW-0863">Zinc-finger</keyword>
<protein>
    <recommendedName>
        <fullName evidence="5">MYND-type domain-containing protein</fullName>
    </recommendedName>
</protein>
<keyword evidence="7" id="KW-1185">Reference proteome</keyword>
<organism evidence="6 7">
    <name type="scientific">Gymnopilus dilepis</name>
    <dbReference type="NCBI Taxonomy" id="231916"/>
    <lineage>
        <taxon>Eukaryota</taxon>
        <taxon>Fungi</taxon>
        <taxon>Dikarya</taxon>
        <taxon>Basidiomycota</taxon>
        <taxon>Agaricomycotina</taxon>
        <taxon>Agaricomycetes</taxon>
        <taxon>Agaricomycetidae</taxon>
        <taxon>Agaricales</taxon>
        <taxon>Agaricineae</taxon>
        <taxon>Hymenogastraceae</taxon>
        <taxon>Gymnopilus</taxon>
    </lineage>
</organism>
<gene>
    <name evidence="6" type="ORF">CVT26_013382</name>
</gene>
<dbReference type="Proteomes" id="UP000284706">
    <property type="component" value="Unassembled WGS sequence"/>
</dbReference>
<reference evidence="6 7" key="1">
    <citation type="journal article" date="2018" name="Evol. Lett.">
        <title>Horizontal gene cluster transfer increased hallucinogenic mushroom diversity.</title>
        <authorList>
            <person name="Reynolds H.T."/>
            <person name="Vijayakumar V."/>
            <person name="Gluck-Thaler E."/>
            <person name="Korotkin H.B."/>
            <person name="Matheny P.B."/>
            <person name="Slot J.C."/>
        </authorList>
    </citation>
    <scope>NUCLEOTIDE SEQUENCE [LARGE SCALE GENOMIC DNA]</scope>
    <source>
        <strain evidence="6 7">SRW20</strain>
    </source>
</reference>
<dbReference type="Gene3D" id="6.10.140.2220">
    <property type="match status" value="1"/>
</dbReference>
<dbReference type="AlphaFoldDB" id="A0A409VUX9"/>
<dbReference type="OrthoDB" id="3070041at2759"/>
<feature type="domain" description="MYND-type" evidence="5">
    <location>
        <begin position="27"/>
        <end position="68"/>
    </location>
</feature>
<dbReference type="EMBL" id="NHYE01005554">
    <property type="protein sequence ID" value="PPQ70058.1"/>
    <property type="molecule type" value="Genomic_DNA"/>
</dbReference>
<evidence type="ECO:0000256" key="3">
    <source>
        <dbReference type="ARBA" id="ARBA00022833"/>
    </source>
</evidence>